<dbReference type="AlphaFoldDB" id="L0AAT4"/>
<comment type="pathway">
    <text evidence="2 10">Pyrimidine metabolism; UMP biosynthesis via salvage pathway; uracil from uridine (phosphorylase route): step 1/1.</text>
</comment>
<sequence length="279" mass="30839">MNEKLLSANRPESKDGRQYHINLSYGEVSKYVLLPGDPDRVEIIASFMDSYKIISSRREYKTANGKYKGIDISITSTGIGGPSISIALEELLRAGANTFIRIGTSGALQPFINVGDLIIGTSSFRLDGASNDYVERGYPATANYEIVNALIQAAESLNVRYHVGIIASTDTFYVGQGRPGFNNYLPKNKENIVEDLMKLNVLAFEMESSTLFTLSQIFKARAGCVCSAVANRIKDEFVVNAGIDDASKVALEATKILYEWDGIKEKYNKKWFYPGLIKL</sequence>
<dbReference type="GO" id="GO:0005829">
    <property type="term" value="C:cytosol"/>
    <property type="evidence" value="ECO:0007669"/>
    <property type="project" value="TreeGrafter"/>
</dbReference>
<comment type="subcellular location">
    <subcellularLocation>
        <location evidence="1">Cytoplasm</location>
    </subcellularLocation>
</comment>
<dbReference type="InterPro" id="IPR018016">
    <property type="entry name" value="Nucleoside_phosphorylase_CS"/>
</dbReference>
<dbReference type="UniPathway" id="UPA00574">
    <property type="reaction ID" value="UER00633"/>
</dbReference>
<keyword evidence="7 10" id="KW-0328">Glycosyltransferase</keyword>
<reference evidence="13" key="1">
    <citation type="submission" date="2012-03" db="EMBL/GenBank/DDBJ databases">
        <title>Complete genome of Caldisphaera lagunensis DSM 15908.</title>
        <authorList>
            <person name="Lucas S."/>
            <person name="Copeland A."/>
            <person name="Lapidus A."/>
            <person name="Glavina del Rio T."/>
            <person name="Dalin E."/>
            <person name="Tice H."/>
            <person name="Bruce D."/>
            <person name="Goodwin L."/>
            <person name="Pitluck S."/>
            <person name="Peters L."/>
            <person name="Mikhailova N."/>
            <person name="Teshima H."/>
            <person name="Kyrpides N."/>
            <person name="Mavromatis K."/>
            <person name="Ivanova N."/>
            <person name="Brettin T."/>
            <person name="Detter J.C."/>
            <person name="Han C."/>
            <person name="Larimer F."/>
            <person name="Land M."/>
            <person name="Hauser L."/>
            <person name="Markowitz V."/>
            <person name="Cheng J.-F."/>
            <person name="Hugenholtz P."/>
            <person name="Woyke T."/>
            <person name="Wu D."/>
            <person name="Spring S."/>
            <person name="Schroeder M."/>
            <person name="Brambilla E."/>
            <person name="Klenk H.-P."/>
            <person name="Eisen J.A."/>
        </authorList>
    </citation>
    <scope>NUCLEOTIDE SEQUENCE [LARGE SCALE GENOMIC DNA]</scope>
    <source>
        <strain evidence="13">DSM 15908 / JCM 11604 / IC-154</strain>
    </source>
</reference>
<evidence type="ECO:0000256" key="3">
    <source>
        <dbReference type="ARBA" id="ARBA00010456"/>
    </source>
</evidence>
<dbReference type="Pfam" id="PF01048">
    <property type="entry name" value="PNP_UDP_1"/>
    <property type="match status" value="1"/>
</dbReference>
<keyword evidence="6" id="KW-0963">Cytoplasm</keyword>
<evidence type="ECO:0000313" key="12">
    <source>
        <dbReference type="EMBL" id="AFZ71028.1"/>
    </source>
</evidence>
<dbReference type="OrthoDB" id="372263at2157"/>
<dbReference type="GO" id="GO:0009164">
    <property type="term" value="P:nucleoside catabolic process"/>
    <property type="evidence" value="ECO:0007669"/>
    <property type="project" value="UniProtKB-ARBA"/>
</dbReference>
<keyword evidence="8 10" id="KW-0808">Transferase</keyword>
<dbReference type="InterPro" id="IPR010058">
    <property type="entry name" value="Uridine_phosphorylase"/>
</dbReference>
<organism evidence="12 13">
    <name type="scientific">Caldisphaera lagunensis (strain DSM 15908 / JCM 11604 / ANMR 0165 / IC-154)</name>
    <dbReference type="NCBI Taxonomy" id="1056495"/>
    <lineage>
        <taxon>Archaea</taxon>
        <taxon>Thermoproteota</taxon>
        <taxon>Thermoprotei</taxon>
        <taxon>Acidilobales</taxon>
        <taxon>Caldisphaeraceae</taxon>
        <taxon>Caldisphaera</taxon>
    </lineage>
</organism>
<dbReference type="KEGG" id="clg:Calag_1317"/>
<comment type="similarity">
    <text evidence="3 10">Belongs to the PNP/UDP phosphorylase family.</text>
</comment>
<evidence type="ECO:0000313" key="13">
    <source>
        <dbReference type="Proteomes" id="UP000010469"/>
    </source>
</evidence>
<dbReference type="STRING" id="1056495.Calag_1317"/>
<dbReference type="GO" id="GO:0004850">
    <property type="term" value="F:uridine phosphorylase activity"/>
    <property type="evidence" value="ECO:0007669"/>
    <property type="project" value="UniProtKB-EC"/>
</dbReference>
<keyword evidence="13" id="KW-1185">Reference proteome</keyword>
<evidence type="ECO:0000259" key="11">
    <source>
        <dbReference type="Pfam" id="PF01048"/>
    </source>
</evidence>
<dbReference type="InterPro" id="IPR035994">
    <property type="entry name" value="Nucleoside_phosphorylase_sf"/>
</dbReference>
<evidence type="ECO:0000256" key="7">
    <source>
        <dbReference type="ARBA" id="ARBA00022676"/>
    </source>
</evidence>
<name>L0AAT4_CALLD</name>
<dbReference type="EMBL" id="CP003378">
    <property type="protein sequence ID" value="AFZ71028.1"/>
    <property type="molecule type" value="Genomic_DNA"/>
</dbReference>
<dbReference type="Proteomes" id="UP000010469">
    <property type="component" value="Chromosome"/>
</dbReference>
<dbReference type="RefSeq" id="WP_015232925.1">
    <property type="nucleotide sequence ID" value="NC_019791.1"/>
</dbReference>
<dbReference type="GO" id="GO:0044206">
    <property type="term" value="P:UMP salvage"/>
    <property type="evidence" value="ECO:0007669"/>
    <property type="project" value="UniProtKB-UniPathway"/>
</dbReference>
<dbReference type="SUPFAM" id="SSF53167">
    <property type="entry name" value="Purine and uridine phosphorylases"/>
    <property type="match status" value="1"/>
</dbReference>
<gene>
    <name evidence="12" type="ordered locus">Calag_1317</name>
</gene>
<dbReference type="EC" id="2.4.2.3" evidence="4 10"/>
<dbReference type="NCBIfam" id="TIGR01718">
    <property type="entry name" value="Uridine-psphlse"/>
    <property type="match status" value="1"/>
</dbReference>
<dbReference type="Gene3D" id="3.40.50.1580">
    <property type="entry name" value="Nucleoside phosphorylase domain"/>
    <property type="match status" value="1"/>
</dbReference>
<protein>
    <recommendedName>
        <fullName evidence="5 10">Uridine phosphorylase</fullName>
        <ecNumber evidence="4 10">2.4.2.3</ecNumber>
    </recommendedName>
</protein>
<dbReference type="eggNOG" id="arCOG01324">
    <property type="taxonomic scope" value="Archaea"/>
</dbReference>
<accession>L0AAT4</accession>
<dbReference type="PANTHER" id="PTHR43691">
    <property type="entry name" value="URIDINE PHOSPHORYLASE"/>
    <property type="match status" value="1"/>
</dbReference>
<feature type="domain" description="Nucleoside phosphorylase" evidence="11">
    <location>
        <begin position="30"/>
        <end position="253"/>
    </location>
</feature>
<evidence type="ECO:0000256" key="5">
    <source>
        <dbReference type="ARBA" id="ARBA00021980"/>
    </source>
</evidence>
<dbReference type="InParanoid" id="L0AAT4"/>
<comment type="catalytic activity">
    <reaction evidence="9 10">
        <text>uridine + phosphate = alpha-D-ribose 1-phosphate + uracil</text>
        <dbReference type="Rhea" id="RHEA:24388"/>
        <dbReference type="ChEBI" id="CHEBI:16704"/>
        <dbReference type="ChEBI" id="CHEBI:17568"/>
        <dbReference type="ChEBI" id="CHEBI:43474"/>
        <dbReference type="ChEBI" id="CHEBI:57720"/>
        <dbReference type="EC" id="2.4.2.3"/>
    </reaction>
</comment>
<dbReference type="GO" id="GO:0009166">
    <property type="term" value="P:nucleotide catabolic process"/>
    <property type="evidence" value="ECO:0007669"/>
    <property type="project" value="InterPro"/>
</dbReference>
<dbReference type="InterPro" id="IPR000845">
    <property type="entry name" value="Nucleoside_phosphorylase_d"/>
</dbReference>
<dbReference type="HOGENOM" id="CLU_068457_0_0_2"/>
<dbReference type="GeneID" id="14212577"/>
<evidence type="ECO:0000256" key="2">
    <source>
        <dbReference type="ARBA" id="ARBA00004825"/>
    </source>
</evidence>
<dbReference type="CDD" id="cd17767">
    <property type="entry name" value="UP_EcUdp-like"/>
    <property type="match status" value="1"/>
</dbReference>
<evidence type="ECO:0000256" key="8">
    <source>
        <dbReference type="ARBA" id="ARBA00022679"/>
    </source>
</evidence>
<dbReference type="PROSITE" id="PS01232">
    <property type="entry name" value="PNP_UDP_1"/>
    <property type="match status" value="1"/>
</dbReference>
<evidence type="ECO:0000256" key="10">
    <source>
        <dbReference type="RuleBase" id="RU361131"/>
    </source>
</evidence>
<proteinExistence type="inferred from homology"/>
<dbReference type="PANTHER" id="PTHR43691:SF13">
    <property type="entry name" value="URIDINE PHOSPHORYLASE"/>
    <property type="match status" value="1"/>
</dbReference>
<evidence type="ECO:0000256" key="1">
    <source>
        <dbReference type="ARBA" id="ARBA00004496"/>
    </source>
</evidence>
<evidence type="ECO:0000256" key="4">
    <source>
        <dbReference type="ARBA" id="ARBA00011888"/>
    </source>
</evidence>
<evidence type="ECO:0000256" key="9">
    <source>
        <dbReference type="ARBA" id="ARBA00048447"/>
    </source>
</evidence>
<evidence type="ECO:0000256" key="6">
    <source>
        <dbReference type="ARBA" id="ARBA00022490"/>
    </source>
</evidence>